<sequence>MAATSLAAPPTYGNSRDYFGLLMTVGSGPSAHNLTLTAFPYSTRVLYLVADNATQGTRAFFTGSDPNKQALHLDISGVTYGVDVADIGNMPNAAEPVTATPGYEEFEFQAVGGRVFHELSAGSNVWLACDRDIAGQVKPVLAWGSMGRDGSVPEGCSFASVYQDFGANSKSLSK</sequence>
<gene>
    <name evidence="2" type="ORF">PRZ48_001181</name>
</gene>
<dbReference type="Pfam" id="PF25484">
    <property type="entry name" value="DUF7907"/>
    <property type="match status" value="1"/>
</dbReference>
<accession>A0ABR0F242</accession>
<protein>
    <recommendedName>
        <fullName evidence="1">DUF7907 domain-containing protein</fullName>
    </recommendedName>
</protein>
<keyword evidence="3" id="KW-1185">Reference proteome</keyword>
<reference evidence="2 3" key="1">
    <citation type="journal article" date="2023" name="G3 (Bethesda)">
        <title>A chromosome-level genome assembly of Zasmidium syzygii isolated from banana leaves.</title>
        <authorList>
            <person name="van Westerhoven A.C."/>
            <person name="Mehrabi R."/>
            <person name="Talebi R."/>
            <person name="Steentjes M.B.F."/>
            <person name="Corcolon B."/>
            <person name="Chong P.A."/>
            <person name="Kema G.H.J."/>
            <person name="Seidl M.F."/>
        </authorList>
    </citation>
    <scope>NUCLEOTIDE SEQUENCE [LARGE SCALE GENOMIC DNA]</scope>
    <source>
        <strain evidence="2 3">P124</strain>
    </source>
</reference>
<evidence type="ECO:0000259" key="1">
    <source>
        <dbReference type="Pfam" id="PF25484"/>
    </source>
</evidence>
<feature type="domain" description="DUF7907" evidence="1">
    <location>
        <begin position="18"/>
        <end position="157"/>
    </location>
</feature>
<dbReference type="InterPro" id="IPR057229">
    <property type="entry name" value="DUF7907"/>
</dbReference>
<evidence type="ECO:0000313" key="3">
    <source>
        <dbReference type="Proteomes" id="UP001305779"/>
    </source>
</evidence>
<dbReference type="Proteomes" id="UP001305779">
    <property type="component" value="Unassembled WGS sequence"/>
</dbReference>
<proteinExistence type="predicted"/>
<dbReference type="EMBL" id="JAXOVC010000001">
    <property type="protein sequence ID" value="KAK4507446.1"/>
    <property type="molecule type" value="Genomic_DNA"/>
</dbReference>
<name>A0ABR0F242_ZASCE</name>
<evidence type="ECO:0000313" key="2">
    <source>
        <dbReference type="EMBL" id="KAK4507446.1"/>
    </source>
</evidence>
<organism evidence="2 3">
    <name type="scientific">Zasmidium cellare</name>
    <name type="common">Wine cellar mold</name>
    <name type="synonym">Racodium cellare</name>
    <dbReference type="NCBI Taxonomy" id="395010"/>
    <lineage>
        <taxon>Eukaryota</taxon>
        <taxon>Fungi</taxon>
        <taxon>Dikarya</taxon>
        <taxon>Ascomycota</taxon>
        <taxon>Pezizomycotina</taxon>
        <taxon>Dothideomycetes</taxon>
        <taxon>Dothideomycetidae</taxon>
        <taxon>Mycosphaerellales</taxon>
        <taxon>Mycosphaerellaceae</taxon>
        <taxon>Zasmidium</taxon>
    </lineage>
</organism>
<comment type="caution">
    <text evidence="2">The sequence shown here is derived from an EMBL/GenBank/DDBJ whole genome shotgun (WGS) entry which is preliminary data.</text>
</comment>